<proteinExistence type="predicted"/>
<evidence type="ECO:0000313" key="2">
    <source>
        <dbReference type="EMBL" id="JAD37311.1"/>
    </source>
</evidence>
<dbReference type="AlphaFoldDB" id="A0A0A8ZES0"/>
<accession>A0A0A8ZES0</accession>
<protein>
    <submittedName>
        <fullName evidence="2">Uncharacterized protein</fullName>
    </submittedName>
</protein>
<feature type="region of interest" description="Disordered" evidence="1">
    <location>
        <begin position="1"/>
        <end position="27"/>
    </location>
</feature>
<organism evidence="2">
    <name type="scientific">Arundo donax</name>
    <name type="common">Giant reed</name>
    <name type="synonym">Donax arundinaceus</name>
    <dbReference type="NCBI Taxonomy" id="35708"/>
    <lineage>
        <taxon>Eukaryota</taxon>
        <taxon>Viridiplantae</taxon>
        <taxon>Streptophyta</taxon>
        <taxon>Embryophyta</taxon>
        <taxon>Tracheophyta</taxon>
        <taxon>Spermatophyta</taxon>
        <taxon>Magnoliopsida</taxon>
        <taxon>Liliopsida</taxon>
        <taxon>Poales</taxon>
        <taxon>Poaceae</taxon>
        <taxon>PACMAD clade</taxon>
        <taxon>Arundinoideae</taxon>
        <taxon>Arundineae</taxon>
        <taxon>Arundo</taxon>
    </lineage>
</organism>
<dbReference type="EMBL" id="GBRH01260584">
    <property type="protein sequence ID" value="JAD37311.1"/>
    <property type="molecule type" value="Transcribed_RNA"/>
</dbReference>
<evidence type="ECO:0000256" key="1">
    <source>
        <dbReference type="SAM" id="MobiDB-lite"/>
    </source>
</evidence>
<name>A0A0A8ZES0_ARUDO</name>
<sequence>MAVVNLVDAASSPNIRPPSCSIGSSRP</sequence>
<reference evidence="2" key="2">
    <citation type="journal article" date="2015" name="Data Brief">
        <title>Shoot transcriptome of the giant reed, Arundo donax.</title>
        <authorList>
            <person name="Barrero R.A."/>
            <person name="Guerrero F.D."/>
            <person name="Moolhuijzen P."/>
            <person name="Goolsby J.A."/>
            <person name="Tidwell J."/>
            <person name="Bellgard S.E."/>
            <person name="Bellgard M.I."/>
        </authorList>
    </citation>
    <scope>NUCLEOTIDE SEQUENCE</scope>
    <source>
        <tissue evidence="2">Shoot tissue taken approximately 20 cm above the soil surface</tissue>
    </source>
</reference>
<reference evidence="2" key="1">
    <citation type="submission" date="2014-09" db="EMBL/GenBank/DDBJ databases">
        <authorList>
            <person name="Magalhaes I.L.F."/>
            <person name="Oliveira U."/>
            <person name="Santos F.R."/>
            <person name="Vidigal T.H.D.A."/>
            <person name="Brescovit A.D."/>
            <person name="Santos A.J."/>
        </authorList>
    </citation>
    <scope>NUCLEOTIDE SEQUENCE</scope>
    <source>
        <tissue evidence="2">Shoot tissue taken approximately 20 cm above the soil surface</tissue>
    </source>
</reference>